<proteinExistence type="predicted"/>
<dbReference type="Proteomes" id="UP000598350">
    <property type="component" value="Unassembled WGS sequence"/>
</dbReference>
<keyword evidence="2" id="KW-1185">Reference proteome</keyword>
<accession>A0ABR7VA37</accession>
<dbReference type="RefSeq" id="WP_188313341.1">
    <property type="nucleotide sequence ID" value="NZ_JABTCG010000002.1"/>
</dbReference>
<sequence>METKSIKKEEPYVFFYTMAQLSYVEKWVDFLTKNDSDSHLTIMFKLGQQNLDDVFVADLKLKLENYWQKILGPMTEFGLFYNPDIGSVFITGPYTGLFVQEVNGKKLGALPEGLYGILRGLGLNSKETSNTLEKLTEGQYLILGRTSTIIKNPFETVEIQELT</sequence>
<protein>
    <submittedName>
        <fullName evidence="1">Uncharacterized protein</fullName>
    </submittedName>
</protein>
<evidence type="ECO:0000313" key="1">
    <source>
        <dbReference type="EMBL" id="MBD0850203.1"/>
    </source>
</evidence>
<organism evidence="1 2">
    <name type="scientific">Maribacter arenosus</name>
    <dbReference type="NCBI Taxonomy" id="1854708"/>
    <lineage>
        <taxon>Bacteria</taxon>
        <taxon>Pseudomonadati</taxon>
        <taxon>Bacteroidota</taxon>
        <taxon>Flavobacteriia</taxon>
        <taxon>Flavobacteriales</taxon>
        <taxon>Flavobacteriaceae</taxon>
        <taxon>Maribacter</taxon>
    </lineage>
</organism>
<comment type="caution">
    <text evidence="1">The sequence shown here is derived from an EMBL/GenBank/DDBJ whole genome shotgun (WGS) entry which is preliminary data.</text>
</comment>
<dbReference type="EMBL" id="JABTCG010000002">
    <property type="protein sequence ID" value="MBD0850203.1"/>
    <property type="molecule type" value="Genomic_DNA"/>
</dbReference>
<reference evidence="1 2" key="1">
    <citation type="submission" date="2020-05" db="EMBL/GenBank/DDBJ databases">
        <title>The draft genome sequence of Maribacter arenosus CAU 1321.</title>
        <authorList>
            <person name="Mu L."/>
        </authorList>
    </citation>
    <scope>NUCLEOTIDE SEQUENCE [LARGE SCALE GENOMIC DNA]</scope>
    <source>
        <strain evidence="1 2">CAU 1321</strain>
    </source>
</reference>
<gene>
    <name evidence="1" type="ORF">HPE63_05930</name>
</gene>
<evidence type="ECO:0000313" key="2">
    <source>
        <dbReference type="Proteomes" id="UP000598350"/>
    </source>
</evidence>
<name>A0ABR7VA37_9FLAO</name>